<gene>
    <name evidence="1" type="ORF">RRU01S_04_01510</name>
</gene>
<evidence type="ECO:0000313" key="1">
    <source>
        <dbReference type="EMBL" id="GAK69329.1"/>
    </source>
</evidence>
<reference evidence="1 2" key="1">
    <citation type="submission" date="2014-08" db="EMBL/GenBank/DDBJ databases">
        <title>Whole genome shotgun sequence of Rhizobium rubi NBRC 13261.</title>
        <authorList>
            <person name="Katano-Makiyama Y."/>
            <person name="Hosoyama A."/>
            <person name="Hashimoto M."/>
            <person name="Hosoyama Y."/>
            <person name="Noguchi M."/>
            <person name="Tsuchikane K."/>
            <person name="Uohara A."/>
            <person name="Ohji S."/>
            <person name="Ichikawa N."/>
            <person name="Kimura A."/>
            <person name="Yamazoe A."/>
            <person name="Fujita N."/>
        </authorList>
    </citation>
    <scope>NUCLEOTIDE SEQUENCE [LARGE SCALE GENOMIC DNA]</scope>
    <source>
        <strain evidence="1 2">NBRC 13261</strain>
    </source>
</reference>
<sequence length="73" mass="8439">MNSHPISPNMAKVKKWADDALIALALMKMDDRHLWNATAPRGEQHFNHRRVSYVCRVLPEYCSKFTDLGISVR</sequence>
<comment type="caution">
    <text evidence="1">The sequence shown here is derived from an EMBL/GenBank/DDBJ whole genome shotgun (WGS) entry which is preliminary data.</text>
</comment>
<evidence type="ECO:0000313" key="2">
    <source>
        <dbReference type="Proteomes" id="UP000028701"/>
    </source>
</evidence>
<protein>
    <recommendedName>
        <fullName evidence="3">Transposase</fullName>
    </recommendedName>
</protein>
<accession>A0A081CRN3</accession>
<dbReference type="RefSeq" id="WP_045228919.1">
    <property type="nucleotide sequence ID" value="NZ_BBJU01000004.1"/>
</dbReference>
<proteinExistence type="predicted"/>
<name>A0A081CRN3_9HYPH</name>
<evidence type="ECO:0008006" key="3">
    <source>
        <dbReference type="Google" id="ProtNLM"/>
    </source>
</evidence>
<dbReference type="EMBL" id="BBJU01000004">
    <property type="protein sequence ID" value="GAK69329.1"/>
    <property type="molecule type" value="Genomic_DNA"/>
</dbReference>
<organism evidence="1 2">
    <name type="scientific">Agrobacterium rubi TR3 = NBRC 13261</name>
    <dbReference type="NCBI Taxonomy" id="1368415"/>
    <lineage>
        <taxon>Bacteria</taxon>
        <taxon>Pseudomonadati</taxon>
        <taxon>Pseudomonadota</taxon>
        <taxon>Alphaproteobacteria</taxon>
        <taxon>Hyphomicrobiales</taxon>
        <taxon>Rhizobiaceae</taxon>
        <taxon>Rhizobium/Agrobacterium group</taxon>
        <taxon>Agrobacterium</taxon>
    </lineage>
</organism>
<dbReference type="Proteomes" id="UP000028701">
    <property type="component" value="Unassembled WGS sequence"/>
</dbReference>
<dbReference type="AlphaFoldDB" id="A0A081CRN3"/>